<protein>
    <recommendedName>
        <fullName evidence="4">Scaffolding protein</fullName>
    </recommendedName>
</protein>
<name>A0A0F9MJN9_9ZZZZ</name>
<evidence type="ECO:0008006" key="4">
    <source>
        <dbReference type="Google" id="ProtNLM"/>
    </source>
</evidence>
<dbReference type="AlphaFoldDB" id="A0A0F9MJN9"/>
<evidence type="ECO:0000313" key="2">
    <source>
        <dbReference type="EMBL" id="KKM72434.1"/>
    </source>
</evidence>
<gene>
    <name evidence="3" type="ORF">LCGC14_1081980</name>
    <name evidence="2" type="ORF">LCGC14_1420570</name>
</gene>
<accession>A0A0F9MJN9</accession>
<sequence>MTDANQEPKDAIQETGQPSKDSADKPSTPPETLTRVEAEKLADQKADEKHSKLDTRLRELEKAGTRSTAALEAANRRTAVAEESLAVVQVEKDRAELEAAHGSPDALSLYQAKIAARERKATLDQRENDLTQKEADHADEIAEARSGKAAILATTIARETGVDASQLLNLTDGSEEKMRAAAEVLPKLNAPVVPANIPDSGTGKGGGRKLSDMDDTELADISDKDYFKRREAGEELKSS</sequence>
<reference evidence="3" key="1">
    <citation type="journal article" date="2015" name="Nature">
        <title>Complex archaea that bridge the gap between prokaryotes and eukaryotes.</title>
        <authorList>
            <person name="Spang A."/>
            <person name="Saw J.H."/>
            <person name="Jorgensen S.L."/>
            <person name="Zaremba-Niedzwiedzka K."/>
            <person name="Martijn J."/>
            <person name="Lind A.E."/>
            <person name="van Eijk R."/>
            <person name="Schleper C."/>
            <person name="Guy L."/>
            <person name="Ettema T.J."/>
        </authorList>
    </citation>
    <scope>NUCLEOTIDE SEQUENCE</scope>
</reference>
<feature type="region of interest" description="Disordered" evidence="1">
    <location>
        <begin position="191"/>
        <end position="223"/>
    </location>
</feature>
<comment type="caution">
    <text evidence="3">The sequence shown here is derived from an EMBL/GenBank/DDBJ whole genome shotgun (WGS) entry which is preliminary data.</text>
</comment>
<proteinExistence type="predicted"/>
<evidence type="ECO:0000313" key="3">
    <source>
        <dbReference type="EMBL" id="KKN05974.1"/>
    </source>
</evidence>
<dbReference type="EMBL" id="LAZR01004741">
    <property type="protein sequence ID" value="KKN05974.1"/>
    <property type="molecule type" value="Genomic_DNA"/>
</dbReference>
<organism evidence="3">
    <name type="scientific">marine sediment metagenome</name>
    <dbReference type="NCBI Taxonomy" id="412755"/>
    <lineage>
        <taxon>unclassified sequences</taxon>
        <taxon>metagenomes</taxon>
        <taxon>ecological metagenomes</taxon>
    </lineage>
</organism>
<dbReference type="EMBL" id="LAZR01009472">
    <property type="protein sequence ID" value="KKM72434.1"/>
    <property type="molecule type" value="Genomic_DNA"/>
</dbReference>
<evidence type="ECO:0000256" key="1">
    <source>
        <dbReference type="SAM" id="MobiDB-lite"/>
    </source>
</evidence>
<feature type="compositionally biased region" description="Basic and acidic residues" evidence="1">
    <location>
        <begin position="34"/>
        <end position="64"/>
    </location>
</feature>
<feature type="region of interest" description="Disordered" evidence="1">
    <location>
        <begin position="1"/>
        <end position="69"/>
    </location>
</feature>
<feature type="compositionally biased region" description="Basic and acidic residues" evidence="1">
    <location>
        <begin position="1"/>
        <end position="12"/>
    </location>
</feature>